<protein>
    <submittedName>
        <fullName evidence="3">Related to hydrolases of the alpha/beta superfamily</fullName>
    </submittedName>
</protein>
<dbReference type="PANTHER" id="PTHR47751">
    <property type="entry name" value="SUPERFAMILY HYDROLASE, PUTATIVE (AFU_ORTHOLOGUE AFUA_2G16580)-RELATED"/>
    <property type="match status" value="1"/>
</dbReference>
<evidence type="ECO:0000313" key="3">
    <source>
        <dbReference type="EMBL" id="SCO82571.1"/>
    </source>
</evidence>
<dbReference type="GO" id="GO:0016787">
    <property type="term" value="F:hydrolase activity"/>
    <property type="evidence" value="ECO:0007669"/>
    <property type="project" value="UniProtKB-KW"/>
</dbReference>
<dbReference type="PANTHER" id="PTHR47751:SF1">
    <property type="entry name" value="SUPERFAMILY HYDROLASE, PUTATIVE (AFU_ORTHOLOGUE AFUA_2G16580)-RELATED"/>
    <property type="match status" value="1"/>
</dbReference>
<dbReference type="Pfam" id="PF12697">
    <property type="entry name" value="Abhydrolase_6"/>
    <property type="match status" value="1"/>
</dbReference>
<sequence length="302" mass="32948">MASIRKVSFLSKGIQIVADLYLPSSAPGCPDRKKSAVIVGHQGTGVKEQASGLYAATLAAQGFVALAFDAAYQGESEGQPRGLEDPYQRVEDFKCAVTFLCNLEDNLVDPDRIGVVGICASAGYGTSAAVTDPRIKAVAGVSPMCFGTLVRDGMRDSDGVINPDHLNKLLADAAKHRLEEAKGNPPSIHNILDVFADPREDIKGYYTKWKHPRCTNKMVTRSAELLATFDAFEYIEWISPRPVLMIAGSEAMTFQYSQPIIDRAKEPKELVVLEGKGHVDLYEDVTESGPKLISFMQRYLCT</sequence>
<dbReference type="VEuPathDB" id="FungiDB:FOC1_g10004061"/>
<dbReference type="Gene3D" id="1.10.10.800">
    <property type="match status" value="1"/>
</dbReference>
<dbReference type="InterPro" id="IPR051411">
    <property type="entry name" value="Polyketide_trans_af380"/>
</dbReference>
<dbReference type="Gene3D" id="3.40.50.1820">
    <property type="entry name" value="alpha/beta hydrolase"/>
    <property type="match status" value="1"/>
</dbReference>
<accession>A0A2H3T2B8</accession>
<dbReference type="SUPFAM" id="SSF53474">
    <property type="entry name" value="alpha/beta-Hydrolases"/>
    <property type="match status" value="1"/>
</dbReference>
<name>A0A2H3T2B8_FUSOX</name>
<dbReference type="VEuPathDB" id="FungiDB:FOMG_16479"/>
<dbReference type="VEuPathDB" id="FungiDB:FOZG_16946"/>
<dbReference type="EMBL" id="FMJY01000003">
    <property type="protein sequence ID" value="SCO82571.1"/>
    <property type="molecule type" value="Genomic_DNA"/>
</dbReference>
<evidence type="ECO:0000313" key="4">
    <source>
        <dbReference type="Proteomes" id="UP000219369"/>
    </source>
</evidence>
<proteinExistence type="inferred from homology"/>
<comment type="similarity">
    <text evidence="1">Belongs to the polyketide transferase af380 family.</text>
</comment>
<organism evidence="3 4">
    <name type="scientific">Fusarium oxysporum</name>
    <name type="common">Fusarium vascular wilt</name>
    <dbReference type="NCBI Taxonomy" id="5507"/>
    <lineage>
        <taxon>Eukaryota</taxon>
        <taxon>Fungi</taxon>
        <taxon>Dikarya</taxon>
        <taxon>Ascomycota</taxon>
        <taxon>Pezizomycotina</taxon>
        <taxon>Sordariomycetes</taxon>
        <taxon>Hypocreomycetidae</taxon>
        <taxon>Hypocreales</taxon>
        <taxon>Nectriaceae</taxon>
        <taxon>Fusarium</taxon>
        <taxon>Fusarium oxysporum species complex</taxon>
    </lineage>
</organism>
<reference evidence="4" key="1">
    <citation type="submission" date="2016-09" db="EMBL/GenBank/DDBJ databases">
        <authorList>
            <person name="Guldener U."/>
        </authorList>
    </citation>
    <scope>NUCLEOTIDE SEQUENCE [LARGE SCALE GENOMIC DNA]</scope>
    <source>
        <strain evidence="4">V64-1</strain>
    </source>
</reference>
<dbReference type="VEuPathDB" id="FungiDB:HZS61_007220"/>
<dbReference type="OrthoDB" id="2498029at2759"/>
<feature type="domain" description="AB hydrolase-1" evidence="2">
    <location>
        <begin position="56"/>
        <end position="282"/>
    </location>
</feature>
<dbReference type="AlphaFoldDB" id="A0A2H3T2B8"/>
<dbReference type="VEuPathDB" id="FungiDB:FOC4_g10000917"/>
<dbReference type="VEuPathDB" id="FungiDB:FOXG_14522"/>
<evidence type="ECO:0000259" key="2">
    <source>
        <dbReference type="Pfam" id="PF12697"/>
    </source>
</evidence>
<dbReference type="InterPro" id="IPR029058">
    <property type="entry name" value="AB_hydrolase_fold"/>
</dbReference>
<dbReference type="InterPro" id="IPR000073">
    <property type="entry name" value="AB_hydrolase_1"/>
</dbReference>
<dbReference type="Proteomes" id="UP000219369">
    <property type="component" value="Unassembled WGS sequence"/>
</dbReference>
<evidence type="ECO:0000256" key="1">
    <source>
        <dbReference type="ARBA" id="ARBA00029464"/>
    </source>
</evidence>
<keyword evidence="3" id="KW-0378">Hydrolase</keyword>
<dbReference type="VEuPathDB" id="FungiDB:FOIG_13875"/>
<gene>
    <name evidence="3" type="ORF">FRV6_06784</name>
</gene>